<feature type="DNA-binding region" description="H-T-H motif" evidence="2">
    <location>
        <begin position="49"/>
        <end position="68"/>
    </location>
</feature>
<comment type="caution">
    <text evidence="4">The sequence shown here is derived from an EMBL/GenBank/DDBJ whole genome shotgun (WGS) entry which is preliminary data.</text>
</comment>
<dbReference type="InterPro" id="IPR009057">
    <property type="entry name" value="Homeodomain-like_sf"/>
</dbReference>
<evidence type="ECO:0000256" key="1">
    <source>
        <dbReference type="ARBA" id="ARBA00023125"/>
    </source>
</evidence>
<dbReference type="InterPro" id="IPR050624">
    <property type="entry name" value="HTH-type_Tx_Regulator"/>
</dbReference>
<evidence type="ECO:0000313" key="4">
    <source>
        <dbReference type="EMBL" id="TFB29769.1"/>
    </source>
</evidence>
<evidence type="ECO:0000313" key="5">
    <source>
        <dbReference type="Proteomes" id="UP000297429"/>
    </source>
</evidence>
<proteinExistence type="predicted"/>
<organism evidence="4 5">
    <name type="scientific">Pedobacter alluvionis</name>
    <dbReference type="NCBI Taxonomy" id="475253"/>
    <lineage>
        <taxon>Bacteria</taxon>
        <taxon>Pseudomonadati</taxon>
        <taxon>Bacteroidota</taxon>
        <taxon>Sphingobacteriia</taxon>
        <taxon>Sphingobacteriales</taxon>
        <taxon>Sphingobacteriaceae</taxon>
        <taxon>Pedobacter</taxon>
    </lineage>
</organism>
<dbReference type="InterPro" id="IPR001647">
    <property type="entry name" value="HTH_TetR"/>
</dbReference>
<dbReference type="Proteomes" id="UP000297429">
    <property type="component" value="Unassembled WGS sequence"/>
</dbReference>
<sequence>MKYQKFIRHLCYTKLSDTMLNSEVTTDTETQIKLAARKIFLQKGLAGTRLQEIADEAGIGRTALHYYFRSKEKLFAVVWKDFFGELAARMLDLNADNYTIVEKMQLFAGHYMDDAMQKPEVDIFLLNEFNKNPALFQDIQKLLQKDFYEYFKTGIAEAVKRGEMIGNPEQIFLTFLSSCMFPFAGMGMIKSLLNLSDKAYLNLMKERKQYLIDFLANAFKA</sequence>
<dbReference type="RefSeq" id="WP_134380642.1">
    <property type="nucleotide sequence ID" value="NZ_RCCK01000012.1"/>
</dbReference>
<gene>
    <name evidence="4" type="ORF">E3V97_16385</name>
</gene>
<evidence type="ECO:0000256" key="2">
    <source>
        <dbReference type="PROSITE-ProRule" id="PRU00335"/>
    </source>
</evidence>
<dbReference type="SUPFAM" id="SSF46689">
    <property type="entry name" value="Homeodomain-like"/>
    <property type="match status" value="1"/>
</dbReference>
<dbReference type="PANTHER" id="PTHR43479">
    <property type="entry name" value="ACREF/ENVCD OPERON REPRESSOR-RELATED"/>
    <property type="match status" value="1"/>
</dbReference>
<dbReference type="PRINTS" id="PR00455">
    <property type="entry name" value="HTHTETR"/>
</dbReference>
<accession>A0ABY2HL71</accession>
<evidence type="ECO:0000259" key="3">
    <source>
        <dbReference type="PROSITE" id="PS50977"/>
    </source>
</evidence>
<keyword evidence="5" id="KW-1185">Reference proteome</keyword>
<feature type="domain" description="HTH tetR-type" evidence="3">
    <location>
        <begin position="26"/>
        <end position="86"/>
    </location>
</feature>
<reference evidence="4 5" key="1">
    <citation type="submission" date="2019-03" db="EMBL/GenBank/DDBJ databases">
        <authorList>
            <person name="He R.-H."/>
        </authorList>
    </citation>
    <scope>NUCLEOTIDE SEQUENCE [LARGE SCALE GENOMIC DNA]</scope>
    <source>
        <strain evidence="4 5">DSM 19624</strain>
    </source>
</reference>
<dbReference type="EMBL" id="SOPX01000003">
    <property type="protein sequence ID" value="TFB29769.1"/>
    <property type="molecule type" value="Genomic_DNA"/>
</dbReference>
<protein>
    <submittedName>
        <fullName evidence="4">TetR/AcrR family transcriptional regulator</fullName>
    </submittedName>
</protein>
<dbReference type="PROSITE" id="PS50977">
    <property type="entry name" value="HTH_TETR_2"/>
    <property type="match status" value="1"/>
</dbReference>
<keyword evidence="1 2" id="KW-0238">DNA-binding</keyword>
<dbReference type="Pfam" id="PF00440">
    <property type="entry name" value="TetR_N"/>
    <property type="match status" value="1"/>
</dbReference>
<dbReference type="Gene3D" id="1.10.357.10">
    <property type="entry name" value="Tetracycline Repressor, domain 2"/>
    <property type="match status" value="1"/>
</dbReference>
<dbReference type="PANTHER" id="PTHR43479:SF11">
    <property type="entry name" value="ACREF_ENVCD OPERON REPRESSOR-RELATED"/>
    <property type="match status" value="1"/>
</dbReference>
<name>A0ABY2HL71_9SPHI</name>